<feature type="transmembrane region" description="Helical" evidence="1">
    <location>
        <begin position="190"/>
        <end position="214"/>
    </location>
</feature>
<accession>C1F1I3</accession>
<dbReference type="STRING" id="240015.ACP_0583"/>
<dbReference type="eggNOG" id="COG1807">
    <property type="taxonomic scope" value="Bacteria"/>
</dbReference>
<evidence type="ECO:0000313" key="3">
    <source>
        <dbReference type="Proteomes" id="UP000002207"/>
    </source>
</evidence>
<reference evidence="2 3" key="1">
    <citation type="journal article" date="2009" name="Appl. Environ. Microbiol.">
        <title>Three genomes from the phylum Acidobacteria provide insight into the lifestyles of these microorganisms in soils.</title>
        <authorList>
            <person name="Ward N.L."/>
            <person name="Challacombe J.F."/>
            <person name="Janssen P.H."/>
            <person name="Henrissat B."/>
            <person name="Coutinho P.M."/>
            <person name="Wu M."/>
            <person name="Xie G."/>
            <person name="Haft D.H."/>
            <person name="Sait M."/>
            <person name="Badger J."/>
            <person name="Barabote R.D."/>
            <person name="Bradley B."/>
            <person name="Brettin T.S."/>
            <person name="Brinkac L.M."/>
            <person name="Bruce D."/>
            <person name="Creasy T."/>
            <person name="Daugherty S.C."/>
            <person name="Davidsen T.M."/>
            <person name="DeBoy R.T."/>
            <person name="Detter J.C."/>
            <person name="Dodson R.J."/>
            <person name="Durkin A.S."/>
            <person name="Ganapathy A."/>
            <person name="Gwinn-Giglio M."/>
            <person name="Han C.S."/>
            <person name="Khouri H."/>
            <person name="Kiss H."/>
            <person name="Kothari S.P."/>
            <person name="Madupu R."/>
            <person name="Nelson K.E."/>
            <person name="Nelson W.C."/>
            <person name="Paulsen I."/>
            <person name="Penn K."/>
            <person name="Ren Q."/>
            <person name="Rosovitz M.J."/>
            <person name="Selengut J.D."/>
            <person name="Shrivastava S."/>
            <person name="Sullivan S.A."/>
            <person name="Tapia R."/>
            <person name="Thompson L.S."/>
            <person name="Watkins K.L."/>
            <person name="Yang Q."/>
            <person name="Yu C."/>
            <person name="Zafar N."/>
            <person name="Zhou L."/>
            <person name="Kuske C.R."/>
        </authorList>
    </citation>
    <scope>NUCLEOTIDE SEQUENCE [LARGE SCALE GENOMIC DNA]</scope>
    <source>
        <strain evidence="3">ATCC 51196 / DSM 11244 / BCRC 80197 / JCM 7670 / NBRC 15755 / NCIMB 13165 / 161</strain>
    </source>
</reference>
<feature type="transmembrane region" description="Helical" evidence="1">
    <location>
        <begin position="161"/>
        <end position="178"/>
    </location>
</feature>
<dbReference type="InParanoid" id="C1F1I3"/>
<sequence length="540" mass="61972">MRSQGLYLGRKARAGLRVLDDLGQWLDARPLLLWVLLAVTYWMLLIPVCWYRPLWHDELFTYNFGRMSSIGTMLRDIPRIDLNPPITYLLEYVSLHLAGPFATGRAATITARIPSLLAGFIASCGLFIYLRRKVGALLAVVGVVWLWQTPFWGMCNEDRPYALFIAFLVWLLIAWERASQPGRSMISLIGAWMLAIGMMGTHFMAALVLPAFWAAEAMRAFRAKKIDLPLTFAFVAPFIIPVVYHSLIHGYDHMLFPPAFQANLHDLKLFFTKLPGSTSCLLVSMMVALLLSRASPPAAESGTDREDVVAPSLWRFRPEDVVLLGGILCEPFLSLLIFKLQHSAYFLRYALPGTLPLVVFFTWLFAWRFRSHWKRIAATAFVIGYAFLFFANYRSLLLLLLDHDRATVQAVDWRSIDPQLPFVVDSGLVFVEMNHRESPQFLNRVYYLTDQNGAIQYADATLFQHEDEVAEIFGFRAHVEKLNEFELQHEKFLVLGSYSYPENWLLRYLLAQGDELRFLGEFKNNYQAKELYEVTLKPRS</sequence>
<evidence type="ECO:0000313" key="2">
    <source>
        <dbReference type="EMBL" id="ACO31627.1"/>
    </source>
</evidence>
<feature type="transmembrane region" description="Helical" evidence="1">
    <location>
        <begin position="267"/>
        <end position="291"/>
    </location>
</feature>
<feature type="transmembrane region" description="Helical" evidence="1">
    <location>
        <begin position="346"/>
        <end position="366"/>
    </location>
</feature>
<proteinExistence type="predicted"/>
<dbReference type="Proteomes" id="UP000002207">
    <property type="component" value="Chromosome"/>
</dbReference>
<dbReference type="KEGG" id="aca:ACP_0583"/>
<evidence type="ECO:0000256" key="1">
    <source>
        <dbReference type="SAM" id="Phobius"/>
    </source>
</evidence>
<keyword evidence="1" id="KW-0472">Membrane</keyword>
<feature type="transmembrane region" description="Helical" evidence="1">
    <location>
        <begin position="321"/>
        <end position="340"/>
    </location>
</feature>
<keyword evidence="3" id="KW-1185">Reference proteome</keyword>
<feature type="transmembrane region" description="Helical" evidence="1">
    <location>
        <begin position="226"/>
        <end position="247"/>
    </location>
</feature>
<organism evidence="2 3">
    <name type="scientific">Acidobacterium capsulatum (strain ATCC 51196 / DSM 11244 / BCRC 80197 / JCM 7670 / NBRC 15755 / NCIMB 13165 / 161)</name>
    <dbReference type="NCBI Taxonomy" id="240015"/>
    <lineage>
        <taxon>Bacteria</taxon>
        <taxon>Pseudomonadati</taxon>
        <taxon>Acidobacteriota</taxon>
        <taxon>Terriglobia</taxon>
        <taxon>Terriglobales</taxon>
        <taxon>Acidobacteriaceae</taxon>
        <taxon>Acidobacterium</taxon>
    </lineage>
</organism>
<feature type="transmembrane region" description="Helical" evidence="1">
    <location>
        <begin position="378"/>
        <end position="401"/>
    </location>
</feature>
<protein>
    <submittedName>
        <fullName evidence="2">Putative membrane protein</fullName>
    </submittedName>
</protein>
<keyword evidence="1" id="KW-0812">Transmembrane</keyword>
<feature type="transmembrane region" description="Helical" evidence="1">
    <location>
        <begin position="113"/>
        <end position="130"/>
    </location>
</feature>
<dbReference type="OrthoDB" id="114419at2"/>
<dbReference type="EMBL" id="CP001472">
    <property type="protein sequence ID" value="ACO31627.1"/>
    <property type="molecule type" value="Genomic_DNA"/>
</dbReference>
<feature type="transmembrane region" description="Helical" evidence="1">
    <location>
        <begin position="31"/>
        <end position="51"/>
    </location>
</feature>
<keyword evidence="1" id="KW-1133">Transmembrane helix</keyword>
<dbReference type="AlphaFoldDB" id="C1F1I3"/>
<dbReference type="HOGENOM" id="CLU_504017_0_0_0"/>
<name>C1F1I3_ACIC5</name>
<gene>
    <name evidence="2" type="ordered locus">ACP_0583</name>
</gene>
<feature type="transmembrane region" description="Helical" evidence="1">
    <location>
        <begin position="136"/>
        <end position="154"/>
    </location>
</feature>